<accession>Q1PZB8</accession>
<dbReference type="EMBL" id="CP049055">
    <property type="protein sequence ID" value="QII10194.1"/>
    <property type="molecule type" value="Genomic_DNA"/>
</dbReference>
<dbReference type="InterPro" id="IPR011006">
    <property type="entry name" value="CheY-like_superfamily"/>
</dbReference>
<feature type="domain" description="Response regulatory" evidence="2">
    <location>
        <begin position="4"/>
        <end position="119"/>
    </location>
</feature>
<dbReference type="EMBL" id="LT934425">
    <property type="protein sequence ID" value="SOH03940.1"/>
    <property type="molecule type" value="Genomic_DNA"/>
</dbReference>
<dbReference type="KEGG" id="kst:KSMBR1_1441"/>
<dbReference type="AlphaFoldDB" id="Q1PZB8"/>
<dbReference type="InterPro" id="IPR001789">
    <property type="entry name" value="Sig_transdc_resp-reg_receiver"/>
</dbReference>
<evidence type="ECO:0000256" key="1">
    <source>
        <dbReference type="PROSITE-ProRule" id="PRU00169"/>
    </source>
</evidence>
<dbReference type="Pfam" id="PF00072">
    <property type="entry name" value="Response_reg"/>
    <property type="match status" value="1"/>
</dbReference>
<dbReference type="SUPFAM" id="SSF52172">
    <property type="entry name" value="CheY-like"/>
    <property type="match status" value="1"/>
</dbReference>
<reference evidence="3" key="1">
    <citation type="journal article" date="2006" name="Nature">
        <title>Deciphering the evolution and metabolism of an anammox bacterium from a community genome.</title>
        <authorList>
            <person name="Strous M."/>
            <person name="Pelletier E."/>
            <person name="Mangenot S."/>
            <person name="Rattei T."/>
            <person name="Lehner A."/>
            <person name="Taylor M.W."/>
            <person name="Horn M."/>
            <person name="Daims H."/>
            <person name="Bartol-Mavel D."/>
            <person name="Wincker P."/>
            <person name="Barbe V."/>
            <person name="Fonknechten N."/>
            <person name="Vallenet D."/>
            <person name="Segurens B."/>
            <person name="Schenowitz-Truong C."/>
            <person name="Medigue C."/>
            <person name="Collingro A."/>
            <person name="Snel B."/>
            <person name="Dutilh B.E."/>
            <person name="OpDenCamp H.J.M."/>
            <person name="vanDerDrift C."/>
            <person name="Cirpus I."/>
            <person name="vanDePas-Schoonen K.T."/>
            <person name="Harhangi H.R."/>
            <person name="vanNiftrik L."/>
            <person name="Schmid M."/>
            <person name="Keltjens J."/>
            <person name="vanDeVossenberg J."/>
            <person name="Kartal B."/>
            <person name="Meier H."/>
            <person name="Frishman D."/>
            <person name="Huynen M.A."/>
            <person name="Mewes H."/>
            <person name="Weissenbach J."/>
            <person name="Jetten M.S.M."/>
            <person name="Wagner M."/>
            <person name="LePaslier D."/>
        </authorList>
    </citation>
    <scope>NUCLEOTIDE SEQUENCE</scope>
</reference>
<reference evidence="6" key="4">
    <citation type="submission" date="2017-10" db="EMBL/GenBank/DDBJ databases">
        <authorList>
            <person name="Frank J."/>
        </authorList>
    </citation>
    <scope>NUCLEOTIDE SEQUENCE [LARGE SCALE GENOMIC DNA]</scope>
</reference>
<dbReference type="RefSeq" id="WP_099324695.1">
    <property type="nucleotide sequence ID" value="NZ_CP049055.1"/>
</dbReference>
<feature type="modified residue" description="4-aspartylphosphate" evidence="1">
    <location>
        <position position="54"/>
    </location>
</feature>
<evidence type="ECO:0000313" key="4">
    <source>
        <dbReference type="EMBL" id="QII10194.1"/>
    </source>
</evidence>
<protein>
    <submittedName>
        <fullName evidence="4">Chemotaxis protein CheY</fullName>
    </submittedName>
    <submittedName>
        <fullName evidence="3">Similar to CheY like response regulatory protein</fullName>
    </submittedName>
</protein>
<dbReference type="EMBL" id="CT573072">
    <property type="protein sequence ID" value="CAJ72429.1"/>
    <property type="molecule type" value="Genomic_DNA"/>
</dbReference>
<dbReference type="SMART" id="SM00448">
    <property type="entry name" value="REC"/>
    <property type="match status" value="1"/>
</dbReference>
<evidence type="ECO:0000313" key="5">
    <source>
        <dbReference type="EMBL" id="SOH03940.1"/>
    </source>
</evidence>
<dbReference type="GO" id="GO:0000160">
    <property type="term" value="P:phosphorelay signal transduction system"/>
    <property type="evidence" value="ECO:0007669"/>
    <property type="project" value="InterPro"/>
</dbReference>
<dbReference type="PROSITE" id="PS50110">
    <property type="entry name" value="RESPONSE_REGULATORY"/>
    <property type="match status" value="1"/>
</dbReference>
<dbReference type="PANTHER" id="PTHR43228:SF1">
    <property type="entry name" value="TWO-COMPONENT RESPONSE REGULATOR ARR22"/>
    <property type="match status" value="1"/>
</dbReference>
<name>Q1PZB8_KUEST</name>
<evidence type="ECO:0000259" key="2">
    <source>
        <dbReference type="PROSITE" id="PS50110"/>
    </source>
</evidence>
<proteinExistence type="predicted"/>
<dbReference type="Proteomes" id="UP000221734">
    <property type="component" value="Chromosome Kuenenia_stuttgartiensis_MBR1"/>
</dbReference>
<keyword evidence="1" id="KW-0597">Phosphoprotein</keyword>
<reference evidence="5" key="3">
    <citation type="submission" date="2017-10" db="EMBL/GenBank/DDBJ databases">
        <authorList>
            <person name="Banno H."/>
            <person name="Chua N.-H."/>
        </authorList>
    </citation>
    <scope>NUCLEOTIDE SEQUENCE [LARGE SCALE GENOMIC DNA]</scope>
    <source>
        <strain evidence="5">Kuenenia_mbr1_ru-nijmegen</strain>
    </source>
</reference>
<dbReference type="OrthoDB" id="9813953at2"/>
<evidence type="ECO:0000313" key="7">
    <source>
        <dbReference type="Proteomes" id="UP000501926"/>
    </source>
</evidence>
<dbReference type="InterPro" id="IPR052048">
    <property type="entry name" value="ST_Response_Regulator"/>
</dbReference>
<keyword evidence="6" id="KW-1185">Reference proteome</keyword>
<organism evidence="3">
    <name type="scientific">Kuenenia stuttgartiensis</name>
    <dbReference type="NCBI Taxonomy" id="174633"/>
    <lineage>
        <taxon>Bacteria</taxon>
        <taxon>Pseudomonadati</taxon>
        <taxon>Planctomycetota</taxon>
        <taxon>Candidatus Brocadiia</taxon>
        <taxon>Candidatus Brocadiales</taxon>
        <taxon>Candidatus Brocadiaceae</taxon>
        <taxon>Candidatus Kuenenia</taxon>
    </lineage>
</organism>
<dbReference type="PANTHER" id="PTHR43228">
    <property type="entry name" value="TWO-COMPONENT RESPONSE REGULATOR"/>
    <property type="match status" value="1"/>
</dbReference>
<reference evidence="4 7" key="5">
    <citation type="submission" date="2020-02" db="EMBL/GenBank/DDBJ databases">
        <title>Newly sequenced genome of strain CSTR1 showed variability in Candidatus Kuenenia stuttgartiensis genomes.</title>
        <authorList>
            <person name="Ding C."/>
            <person name="Adrian L."/>
        </authorList>
    </citation>
    <scope>NUCLEOTIDE SEQUENCE [LARGE SCALE GENOMIC DNA]</scope>
    <source>
        <strain evidence="4 7">CSTR1</strain>
    </source>
</reference>
<gene>
    <name evidence="3" type="primary">cheY</name>
    <name evidence="5" type="synonym">cheY_5</name>
    <name evidence="4" type="ORF">KsCSTR_08150</name>
    <name evidence="5" type="ORF">KSMBR1_1441</name>
    <name evidence="3" type="ORF">kustd1684</name>
</gene>
<reference evidence="3" key="2">
    <citation type="submission" date="2006-01" db="EMBL/GenBank/DDBJ databases">
        <authorList>
            <person name="Genoscope"/>
        </authorList>
    </citation>
    <scope>NUCLEOTIDE SEQUENCE</scope>
</reference>
<dbReference type="Gene3D" id="3.40.50.2300">
    <property type="match status" value="1"/>
</dbReference>
<sequence>MIKKILIVDDSVVARLGVKNCILKDASYEIYEASDGFMGVEEFKRVSPDITFLDMTMPVMSGIQALEEIKKIDENAIVIVITADTQPKTIEKVKELGALTLLRKPPKKEDIINAIAKAKDIQVSKEKK</sequence>
<dbReference type="Proteomes" id="UP000501926">
    <property type="component" value="Chromosome"/>
</dbReference>
<evidence type="ECO:0000313" key="6">
    <source>
        <dbReference type="Proteomes" id="UP000221734"/>
    </source>
</evidence>
<evidence type="ECO:0000313" key="3">
    <source>
        <dbReference type="EMBL" id="CAJ72429.1"/>
    </source>
</evidence>